<dbReference type="OrthoDB" id="67965at2759"/>
<feature type="transmembrane region" description="Helical" evidence="1">
    <location>
        <begin position="17"/>
        <end position="36"/>
    </location>
</feature>
<proteinExistence type="predicted"/>
<dbReference type="PANTHER" id="PTHR32251:SF15">
    <property type="entry name" value="3-OXO-5-ALPHA-STEROID 4-DEHYDROGENASE (DUF1295)"/>
    <property type="match status" value="1"/>
</dbReference>
<feature type="transmembrane region" description="Helical" evidence="1">
    <location>
        <begin position="111"/>
        <end position="131"/>
    </location>
</feature>
<dbReference type="EMBL" id="KQ964425">
    <property type="protein sequence ID" value="KXN74301.1"/>
    <property type="molecule type" value="Genomic_DNA"/>
</dbReference>
<name>A0A137PH97_CONC2</name>
<keyword evidence="3" id="KW-1185">Reference proteome</keyword>
<organism evidence="2 3">
    <name type="scientific">Conidiobolus coronatus (strain ATCC 28846 / CBS 209.66 / NRRL 28638)</name>
    <name type="common">Delacroixia coronata</name>
    <dbReference type="NCBI Taxonomy" id="796925"/>
    <lineage>
        <taxon>Eukaryota</taxon>
        <taxon>Fungi</taxon>
        <taxon>Fungi incertae sedis</taxon>
        <taxon>Zoopagomycota</taxon>
        <taxon>Entomophthoromycotina</taxon>
        <taxon>Entomophthoromycetes</taxon>
        <taxon>Entomophthorales</taxon>
        <taxon>Ancylistaceae</taxon>
        <taxon>Conidiobolus</taxon>
    </lineage>
</organism>
<dbReference type="PANTHER" id="PTHR32251">
    <property type="entry name" value="3-OXO-5-ALPHA-STEROID 4-DEHYDROGENASE"/>
    <property type="match status" value="1"/>
</dbReference>
<dbReference type="Pfam" id="PF06966">
    <property type="entry name" value="DUF1295"/>
    <property type="match status" value="1"/>
</dbReference>
<dbReference type="GO" id="GO:0016020">
    <property type="term" value="C:membrane"/>
    <property type="evidence" value="ECO:0007669"/>
    <property type="project" value="TreeGrafter"/>
</dbReference>
<keyword evidence="1" id="KW-1133">Transmembrane helix</keyword>
<dbReference type="Gene3D" id="1.20.120.1630">
    <property type="match status" value="1"/>
</dbReference>
<dbReference type="InterPro" id="IPR010721">
    <property type="entry name" value="UstE-like"/>
</dbReference>
<reference evidence="2 3" key="1">
    <citation type="journal article" date="2015" name="Genome Biol. Evol.">
        <title>Phylogenomic analyses indicate that early fungi evolved digesting cell walls of algal ancestors of land plants.</title>
        <authorList>
            <person name="Chang Y."/>
            <person name="Wang S."/>
            <person name="Sekimoto S."/>
            <person name="Aerts A.L."/>
            <person name="Choi C."/>
            <person name="Clum A."/>
            <person name="LaButti K.M."/>
            <person name="Lindquist E.A."/>
            <person name="Yee Ngan C."/>
            <person name="Ohm R.A."/>
            <person name="Salamov A.A."/>
            <person name="Grigoriev I.V."/>
            <person name="Spatafora J.W."/>
            <person name="Berbee M.L."/>
        </authorList>
    </citation>
    <scope>NUCLEOTIDE SEQUENCE [LARGE SCALE GENOMIC DNA]</scope>
    <source>
        <strain evidence="2 3">NRRL 28638</strain>
    </source>
</reference>
<feature type="transmembrane region" description="Helical" evidence="1">
    <location>
        <begin position="151"/>
        <end position="169"/>
    </location>
</feature>
<dbReference type="PROSITE" id="PS50244">
    <property type="entry name" value="S5A_REDUCTASE"/>
    <property type="match status" value="1"/>
</dbReference>
<keyword evidence="1" id="KW-0472">Membrane</keyword>
<sequence length="314" mass="36230">MTSDISSLIQTLKDNNLLITSSVTIIYQLCFFSIAWTYKFDKVTDFAGGSNAIVISLLTYFLAETHSTRQLVITLCACLWGTRLSAFLLYRILQTEEDRRFDEIRQYFFKFLGFWIFQMIWVFTICLPVTFTNSPNYTRGIAPKFGTLLDLLGLFCFVFGWVSESVSDIQKYNFSKTRKSGLEIIQVGLWKYSRHPNYFGEILLWFGVYLISLSSILPNASSQLGLLGIFSPSITAFLLLFVSGIILQEPKKEKEFLEANQYQKWINYTNETSPLVPLPNNFYKSIPKFLRTWVLLDLPVFHSVRIGDKAKKSK</sequence>
<feature type="transmembrane region" description="Helical" evidence="1">
    <location>
        <begin position="224"/>
        <end position="247"/>
    </location>
</feature>
<feature type="transmembrane region" description="Helical" evidence="1">
    <location>
        <begin position="198"/>
        <end position="218"/>
    </location>
</feature>
<evidence type="ECO:0000256" key="1">
    <source>
        <dbReference type="SAM" id="Phobius"/>
    </source>
</evidence>
<evidence type="ECO:0000313" key="2">
    <source>
        <dbReference type="EMBL" id="KXN74301.1"/>
    </source>
</evidence>
<evidence type="ECO:0000313" key="3">
    <source>
        <dbReference type="Proteomes" id="UP000070444"/>
    </source>
</evidence>
<accession>A0A137PH97</accession>
<dbReference type="AlphaFoldDB" id="A0A137PH97"/>
<dbReference type="Proteomes" id="UP000070444">
    <property type="component" value="Unassembled WGS sequence"/>
</dbReference>
<keyword evidence="1" id="KW-0812">Transmembrane</keyword>
<protein>
    <submittedName>
        <fullName evidence="2">DUF1295-domain-containing protein</fullName>
    </submittedName>
</protein>
<feature type="transmembrane region" description="Helical" evidence="1">
    <location>
        <begin position="69"/>
        <end position="90"/>
    </location>
</feature>
<gene>
    <name evidence="2" type="ORF">CONCODRAFT_2682</name>
</gene>
<dbReference type="OMA" id="INSRHTQ"/>